<dbReference type="InterPro" id="IPR027417">
    <property type="entry name" value="P-loop_NTPase"/>
</dbReference>
<gene>
    <name evidence="7" type="ORF">FNA46_21530</name>
</gene>
<keyword evidence="3" id="KW-0547">Nucleotide-binding</keyword>
<organism evidence="7 8">
    <name type="scientific">Rhizobium straminoryzae</name>
    <dbReference type="NCBI Taxonomy" id="1387186"/>
    <lineage>
        <taxon>Bacteria</taxon>
        <taxon>Pseudomonadati</taxon>
        <taxon>Pseudomonadota</taxon>
        <taxon>Alphaproteobacteria</taxon>
        <taxon>Hyphomicrobiales</taxon>
        <taxon>Rhizobiaceae</taxon>
        <taxon>Rhizobium/Agrobacterium group</taxon>
        <taxon>Rhizobium</taxon>
    </lineage>
</organism>
<feature type="domain" description="ABC transporter" evidence="6">
    <location>
        <begin position="26"/>
        <end position="255"/>
    </location>
</feature>
<dbReference type="InterPro" id="IPR003439">
    <property type="entry name" value="ABC_transporter-like_ATP-bd"/>
</dbReference>
<protein>
    <submittedName>
        <fullName evidence="7">ABC transporter ATP-binding protein</fullName>
    </submittedName>
</protein>
<dbReference type="Gene3D" id="3.40.50.300">
    <property type="entry name" value="P-loop containing nucleotide triphosphate hydrolases"/>
    <property type="match status" value="1"/>
</dbReference>
<dbReference type="CDD" id="cd03293">
    <property type="entry name" value="ABC_NrtD_SsuB_transporters"/>
    <property type="match status" value="1"/>
</dbReference>
<evidence type="ECO:0000313" key="8">
    <source>
        <dbReference type="Proteomes" id="UP000316801"/>
    </source>
</evidence>
<dbReference type="PANTHER" id="PTHR42788:SF13">
    <property type="entry name" value="ALIPHATIC SULFONATES IMPORT ATP-BINDING PROTEIN SSUB"/>
    <property type="match status" value="1"/>
</dbReference>
<feature type="compositionally biased region" description="Low complexity" evidence="5">
    <location>
        <begin position="1"/>
        <end position="11"/>
    </location>
</feature>
<dbReference type="InterPro" id="IPR050166">
    <property type="entry name" value="ABC_transporter_ATP-bind"/>
</dbReference>
<evidence type="ECO:0000313" key="7">
    <source>
        <dbReference type="EMBL" id="TRL34894.1"/>
    </source>
</evidence>
<dbReference type="InterPro" id="IPR017871">
    <property type="entry name" value="ABC_transporter-like_CS"/>
</dbReference>
<dbReference type="SMART" id="SM00382">
    <property type="entry name" value="AAA"/>
    <property type="match status" value="1"/>
</dbReference>
<dbReference type="GO" id="GO:0016887">
    <property type="term" value="F:ATP hydrolysis activity"/>
    <property type="evidence" value="ECO:0007669"/>
    <property type="project" value="InterPro"/>
</dbReference>
<comment type="similarity">
    <text evidence="1">Belongs to the ABC transporter superfamily.</text>
</comment>
<feature type="region of interest" description="Disordered" evidence="5">
    <location>
        <begin position="1"/>
        <end position="21"/>
    </location>
</feature>
<proteinExistence type="inferred from homology"/>
<sequence length="274" mass="29819">MSVSRLSPSVSRPHEEQASPAVQSRIGIRDVTLSYGALQIIGGISLDIAPGETVSIIGPSGCGKTTLLRMLAGLARPTTGEIVLDGQPVSGPSRSVAIVFQDYGKALLPWRTAAGNVSLALEARGCPARERPEIIRDLLAKIGLSRHADKYPSEMSGGMQQRLQIARCLAQEPKVLLMDEPFGALDAMTRQALQDEVLALTAATGATMVFVTHDLEEAIYLGDRIVCLQPNPGRIGRIVDVRLPKPRDQLLTREDPEFLRLRRDLYDLIKDDHQ</sequence>
<dbReference type="PROSITE" id="PS50893">
    <property type="entry name" value="ABC_TRANSPORTER_2"/>
    <property type="match status" value="1"/>
</dbReference>
<dbReference type="Proteomes" id="UP000316801">
    <property type="component" value="Unassembled WGS sequence"/>
</dbReference>
<dbReference type="GO" id="GO:0005524">
    <property type="term" value="F:ATP binding"/>
    <property type="evidence" value="ECO:0007669"/>
    <property type="project" value="UniProtKB-KW"/>
</dbReference>
<comment type="caution">
    <text evidence="7">The sequence shown here is derived from an EMBL/GenBank/DDBJ whole genome shotgun (WGS) entry which is preliminary data.</text>
</comment>
<evidence type="ECO:0000256" key="5">
    <source>
        <dbReference type="SAM" id="MobiDB-lite"/>
    </source>
</evidence>
<dbReference type="RefSeq" id="WP_143127272.1">
    <property type="nucleotide sequence ID" value="NZ_VJMG01000072.1"/>
</dbReference>
<dbReference type="PROSITE" id="PS00211">
    <property type="entry name" value="ABC_TRANSPORTER_1"/>
    <property type="match status" value="1"/>
</dbReference>
<keyword evidence="8" id="KW-1185">Reference proteome</keyword>
<dbReference type="EMBL" id="VJMG01000072">
    <property type="protein sequence ID" value="TRL34894.1"/>
    <property type="molecule type" value="Genomic_DNA"/>
</dbReference>
<dbReference type="AlphaFoldDB" id="A0A549SZ42"/>
<accession>A0A549SZ42</accession>
<evidence type="ECO:0000256" key="4">
    <source>
        <dbReference type="ARBA" id="ARBA00022840"/>
    </source>
</evidence>
<keyword evidence="2" id="KW-0813">Transport</keyword>
<dbReference type="PANTHER" id="PTHR42788">
    <property type="entry name" value="TAURINE IMPORT ATP-BINDING PROTEIN-RELATED"/>
    <property type="match status" value="1"/>
</dbReference>
<dbReference type="InterPro" id="IPR003593">
    <property type="entry name" value="AAA+_ATPase"/>
</dbReference>
<evidence type="ECO:0000259" key="6">
    <source>
        <dbReference type="PROSITE" id="PS50893"/>
    </source>
</evidence>
<dbReference type="Pfam" id="PF00005">
    <property type="entry name" value="ABC_tran"/>
    <property type="match status" value="1"/>
</dbReference>
<reference evidence="7 8" key="1">
    <citation type="submission" date="2019-07" db="EMBL/GenBank/DDBJ databases">
        <title>Ln-dependent methylotrophs.</title>
        <authorList>
            <person name="Tani A."/>
        </authorList>
    </citation>
    <scope>NUCLEOTIDE SEQUENCE [LARGE SCALE GENOMIC DNA]</scope>
    <source>
        <strain evidence="7 8">SM12</strain>
    </source>
</reference>
<name>A0A549SZ42_9HYPH</name>
<evidence type="ECO:0000256" key="1">
    <source>
        <dbReference type="ARBA" id="ARBA00005417"/>
    </source>
</evidence>
<evidence type="ECO:0000256" key="2">
    <source>
        <dbReference type="ARBA" id="ARBA00022448"/>
    </source>
</evidence>
<dbReference type="SUPFAM" id="SSF52540">
    <property type="entry name" value="P-loop containing nucleoside triphosphate hydrolases"/>
    <property type="match status" value="1"/>
</dbReference>
<evidence type="ECO:0000256" key="3">
    <source>
        <dbReference type="ARBA" id="ARBA00022741"/>
    </source>
</evidence>
<keyword evidence="4 7" id="KW-0067">ATP-binding</keyword>